<accession>U2TTE0</accession>
<sequence length="231" mass="25839">MGWPERWLSAKRLAPYLAACGDDIETALDLHEWNLRLGQVLLGDVAHFEVALRNAYARVLRNDVGDGWLFDATSPVRRPIVRNSKAKKPRDVNLVNRRAIDDAIGRAHDGTSPDQVIAGLTLGFWVHLTDRSRERDLWIPHLYKAWPAGVDRSALNNALLAINKVRNRVAHSERLFDPKRPELSPLSADADAVRLLRQLYPEAAERLYGSGGETPIELFVSEYPAPAAVSL</sequence>
<proteinExistence type="predicted"/>
<protein>
    <submittedName>
        <fullName evidence="1">Abi-like protein</fullName>
    </submittedName>
</protein>
<dbReference type="eggNOG" id="COG3631">
    <property type="taxonomic scope" value="Bacteria"/>
</dbReference>
<gene>
    <name evidence="1" type="ORF">HMPREF1316_2477</name>
</gene>
<dbReference type="Proteomes" id="UP000016638">
    <property type="component" value="Unassembled WGS sequence"/>
</dbReference>
<reference evidence="1 2" key="1">
    <citation type="submission" date="2013-08" db="EMBL/GenBank/DDBJ databases">
        <authorList>
            <person name="Durkin A.S."/>
            <person name="Haft D.R."/>
            <person name="McCorrison J."/>
            <person name="Torralba M."/>
            <person name="Gillis M."/>
            <person name="Haft D.H."/>
            <person name="Methe B."/>
            <person name="Sutton G."/>
            <person name="Nelson K.E."/>
        </authorList>
    </citation>
    <scope>NUCLEOTIDE SEQUENCE [LARGE SCALE GENOMIC DNA]</scope>
    <source>
        <strain evidence="1 2">F0195</strain>
    </source>
</reference>
<dbReference type="EMBL" id="AWEZ01000023">
    <property type="protein sequence ID" value="ERL09640.1"/>
    <property type="molecule type" value="Genomic_DNA"/>
</dbReference>
<comment type="caution">
    <text evidence="1">The sequence shown here is derived from an EMBL/GenBank/DDBJ whole genome shotgun (WGS) entry which is preliminary data.</text>
</comment>
<organism evidence="1 2">
    <name type="scientific">Olsenella profusa F0195</name>
    <dbReference type="NCBI Taxonomy" id="1125712"/>
    <lineage>
        <taxon>Bacteria</taxon>
        <taxon>Bacillati</taxon>
        <taxon>Actinomycetota</taxon>
        <taxon>Coriobacteriia</taxon>
        <taxon>Coriobacteriales</taxon>
        <taxon>Atopobiaceae</taxon>
        <taxon>Olsenella</taxon>
    </lineage>
</organism>
<dbReference type="STRING" id="1125712.HMPREF1316_2477"/>
<keyword evidence="2" id="KW-1185">Reference proteome</keyword>
<dbReference type="RefSeq" id="WP_021725507.1">
    <property type="nucleotide sequence ID" value="NZ_AWEZ01000023.1"/>
</dbReference>
<dbReference type="PATRIC" id="fig|1125712.3.peg.655"/>
<dbReference type="AlphaFoldDB" id="U2TTE0"/>
<name>U2TTE0_9ACTN</name>
<evidence type="ECO:0000313" key="1">
    <source>
        <dbReference type="EMBL" id="ERL09640.1"/>
    </source>
</evidence>
<evidence type="ECO:0000313" key="2">
    <source>
        <dbReference type="Proteomes" id="UP000016638"/>
    </source>
</evidence>